<reference evidence="12" key="1">
    <citation type="journal article" date="2015" name="Nat. Genet.">
        <title>The pineapple genome and the evolution of CAM photosynthesis.</title>
        <authorList>
            <person name="Ming R."/>
            <person name="VanBuren R."/>
            <person name="Wai C.M."/>
            <person name="Tang H."/>
            <person name="Schatz M.C."/>
            <person name="Bowers J.E."/>
            <person name="Lyons E."/>
            <person name="Wang M.L."/>
            <person name="Chen J."/>
            <person name="Biggers E."/>
            <person name="Zhang J."/>
            <person name="Huang L."/>
            <person name="Zhang L."/>
            <person name="Miao W."/>
            <person name="Zhang J."/>
            <person name="Ye Z."/>
            <person name="Miao C."/>
            <person name="Lin Z."/>
            <person name="Wang H."/>
            <person name="Zhou H."/>
            <person name="Yim W.C."/>
            <person name="Priest H.D."/>
            <person name="Zheng C."/>
            <person name="Woodhouse M."/>
            <person name="Edger P.P."/>
            <person name="Guyot R."/>
            <person name="Guo H.B."/>
            <person name="Guo H."/>
            <person name="Zheng G."/>
            <person name="Singh R."/>
            <person name="Sharma A."/>
            <person name="Min X."/>
            <person name="Zheng Y."/>
            <person name="Lee H."/>
            <person name="Gurtowski J."/>
            <person name="Sedlazeck F.J."/>
            <person name="Harkess A."/>
            <person name="McKain M.R."/>
            <person name="Liao Z."/>
            <person name="Fang J."/>
            <person name="Liu J."/>
            <person name="Zhang X."/>
            <person name="Zhang Q."/>
            <person name="Hu W."/>
            <person name="Qin Y."/>
            <person name="Wang K."/>
            <person name="Chen L.Y."/>
            <person name="Shirley N."/>
            <person name="Lin Y.R."/>
            <person name="Liu L.Y."/>
            <person name="Hernandez A.G."/>
            <person name="Wright C.L."/>
            <person name="Bulone V."/>
            <person name="Tuskan G.A."/>
            <person name="Heath K."/>
            <person name="Zee F."/>
            <person name="Moore P.H."/>
            <person name="Sunkar R."/>
            <person name="Leebens-Mack J.H."/>
            <person name="Mockler T."/>
            <person name="Bennetzen J.L."/>
            <person name="Freeling M."/>
            <person name="Sankoff D."/>
            <person name="Paterson A.H."/>
            <person name="Zhu X."/>
            <person name="Yang X."/>
            <person name="Smith J.A."/>
            <person name="Cushman J.C."/>
            <person name="Paull R.E."/>
            <person name="Yu Q."/>
        </authorList>
    </citation>
    <scope>NUCLEOTIDE SEQUENCE [LARGE SCALE GENOMIC DNA]</scope>
    <source>
        <strain evidence="12">cv. F153</strain>
    </source>
</reference>
<keyword evidence="4" id="KW-0433">Leucine-rich repeat</keyword>
<evidence type="ECO:0000256" key="3">
    <source>
        <dbReference type="ARBA" id="ARBA00022475"/>
    </source>
</evidence>
<dbReference type="RefSeq" id="XP_020081514.1">
    <property type="nucleotide sequence ID" value="XM_020225925.1"/>
</dbReference>
<sequence>MNFTKLEVLKLSGISLHLEVDDKWIPPFQVNELVLSSCQLGPRFPRWLQLQEEIFMLDLSNNDIIGAIPNWFWDLPSPIVFLNLSNNQISGMLPSSLENMTSLYVLDLASNYLEGFVPFLPDSLIWLDLSSNMFSGSLQWSFFTPDLFTVLLSDNSISGNIPSSICNLQYLRILDMSDNKIFGELPNCWNGRSKLLTVINLSNNNLSGHLPDSLGLLGSLNFLHLNNNSLYGELPSALQNCPLVLLDLGQNKLSGEIPVWLGKLTNLTMLRLMSNIFASNIPAELGQLENLQILDLSWNNLSGSIPQSFGNFHAMASTKLPGYINQPLFILYVDFVRPTSIETSFTSDVFQSYTDQRLYIATKGSNLQFSKNLFFEKSIDLSSNNLHGAIPEELVDLSALNNLNLSRNHLTGRIPNKIGNLYYLESLDLSMNELNGTIPESITALPFLSSLNLSYNNLSGRIPSGDQIQTLVDPTIYAGNPFLCGPPISKNCSGYEPTYTPDEKKH</sequence>
<keyword evidence="9" id="KW-0472">Membrane</keyword>
<dbReference type="InterPro" id="IPR003591">
    <property type="entry name" value="Leu-rich_rpt_typical-subtyp"/>
</dbReference>
<keyword evidence="8" id="KW-1133">Transmembrane helix</keyword>
<gene>
    <name evidence="13" type="primary">LOC109705179</name>
</gene>
<evidence type="ECO:0000256" key="5">
    <source>
        <dbReference type="ARBA" id="ARBA00022692"/>
    </source>
</evidence>
<accession>A0A6P5EDJ6</accession>
<evidence type="ECO:0000256" key="4">
    <source>
        <dbReference type="ARBA" id="ARBA00022614"/>
    </source>
</evidence>
<evidence type="ECO:0000256" key="10">
    <source>
        <dbReference type="ARBA" id="ARBA00023170"/>
    </source>
</evidence>
<dbReference type="PANTHER" id="PTHR48063:SF90">
    <property type="entry name" value="OS11G0565920 PROTEIN"/>
    <property type="match status" value="1"/>
</dbReference>
<dbReference type="Proteomes" id="UP000515123">
    <property type="component" value="Unplaced"/>
</dbReference>
<comment type="subcellular location">
    <subcellularLocation>
        <location evidence="1">Cell membrane</location>
        <topology evidence="1">Single-pass type I membrane protein</topology>
    </subcellularLocation>
</comment>
<evidence type="ECO:0000313" key="12">
    <source>
        <dbReference type="Proteomes" id="UP000515123"/>
    </source>
</evidence>
<dbReference type="PRINTS" id="PR00019">
    <property type="entry name" value="LEURICHRPT"/>
</dbReference>
<comment type="similarity">
    <text evidence="2">Belongs to the RLP family.</text>
</comment>
<keyword evidence="6" id="KW-0732">Signal</keyword>
<evidence type="ECO:0000256" key="2">
    <source>
        <dbReference type="ARBA" id="ARBA00009592"/>
    </source>
</evidence>
<organism evidence="12 13">
    <name type="scientific">Ananas comosus</name>
    <name type="common">Pineapple</name>
    <name type="synonym">Ananas ananas</name>
    <dbReference type="NCBI Taxonomy" id="4615"/>
    <lineage>
        <taxon>Eukaryota</taxon>
        <taxon>Viridiplantae</taxon>
        <taxon>Streptophyta</taxon>
        <taxon>Embryophyta</taxon>
        <taxon>Tracheophyta</taxon>
        <taxon>Spermatophyta</taxon>
        <taxon>Magnoliopsida</taxon>
        <taxon>Liliopsida</taxon>
        <taxon>Poales</taxon>
        <taxon>Bromeliaceae</taxon>
        <taxon>Bromelioideae</taxon>
        <taxon>Ananas</taxon>
    </lineage>
</organism>
<dbReference type="GO" id="GO:0005886">
    <property type="term" value="C:plasma membrane"/>
    <property type="evidence" value="ECO:0007669"/>
    <property type="project" value="UniProtKB-SubCell"/>
</dbReference>
<dbReference type="InterPro" id="IPR001611">
    <property type="entry name" value="Leu-rich_rpt"/>
</dbReference>
<evidence type="ECO:0000313" key="13">
    <source>
        <dbReference type="RefSeq" id="XP_020081514.1"/>
    </source>
</evidence>
<dbReference type="Pfam" id="PF00560">
    <property type="entry name" value="LRR_1"/>
    <property type="match status" value="11"/>
</dbReference>
<dbReference type="FunFam" id="3.80.10.10:FF:001347">
    <property type="entry name" value="LRR receptor-like serine/threonine-protein kinase GSO2"/>
    <property type="match status" value="1"/>
</dbReference>
<keyword evidence="7" id="KW-0677">Repeat</keyword>
<keyword evidence="12" id="KW-1185">Reference proteome</keyword>
<reference evidence="13" key="2">
    <citation type="submission" date="2025-08" db="UniProtKB">
        <authorList>
            <consortium name="RefSeq"/>
        </authorList>
    </citation>
    <scope>IDENTIFICATION</scope>
    <source>
        <tissue evidence="13">Leaf</tissue>
    </source>
</reference>
<evidence type="ECO:0000256" key="1">
    <source>
        <dbReference type="ARBA" id="ARBA00004251"/>
    </source>
</evidence>
<keyword evidence="3" id="KW-1003">Cell membrane</keyword>
<keyword evidence="11" id="KW-0325">Glycoprotein</keyword>
<dbReference type="GeneID" id="109705179"/>
<dbReference type="FunFam" id="3.80.10.10:FF:000213">
    <property type="entry name" value="Tyrosine-sulfated glycopeptide receptor 1"/>
    <property type="match status" value="1"/>
</dbReference>
<dbReference type="AlphaFoldDB" id="A0A6P5EDJ6"/>
<protein>
    <submittedName>
        <fullName evidence="13">MDIS1-interacting receptor like kinase 1-like</fullName>
    </submittedName>
</protein>
<dbReference type="InterPro" id="IPR032675">
    <property type="entry name" value="LRR_dom_sf"/>
</dbReference>
<keyword evidence="5" id="KW-0812">Transmembrane</keyword>
<dbReference type="OrthoDB" id="786385at2759"/>
<dbReference type="SUPFAM" id="SSF52058">
    <property type="entry name" value="L domain-like"/>
    <property type="match status" value="2"/>
</dbReference>
<name>A0A6P5EDJ6_ANACO</name>
<feature type="non-terminal residue" evidence="13">
    <location>
        <position position="506"/>
    </location>
</feature>
<dbReference type="SMART" id="SM00369">
    <property type="entry name" value="LRR_TYP"/>
    <property type="match status" value="5"/>
</dbReference>
<proteinExistence type="inferred from homology"/>
<dbReference type="FunFam" id="3.80.10.10:FF:000095">
    <property type="entry name" value="LRR receptor-like serine/threonine-protein kinase GSO1"/>
    <property type="match status" value="1"/>
</dbReference>
<dbReference type="PANTHER" id="PTHR48063">
    <property type="entry name" value="LRR RECEPTOR-LIKE KINASE"/>
    <property type="match status" value="1"/>
</dbReference>
<keyword evidence="10" id="KW-0675">Receptor</keyword>
<evidence type="ECO:0000256" key="9">
    <source>
        <dbReference type="ARBA" id="ARBA00023136"/>
    </source>
</evidence>
<evidence type="ECO:0000256" key="11">
    <source>
        <dbReference type="ARBA" id="ARBA00023180"/>
    </source>
</evidence>
<evidence type="ECO:0000256" key="8">
    <source>
        <dbReference type="ARBA" id="ARBA00022989"/>
    </source>
</evidence>
<evidence type="ECO:0000256" key="7">
    <source>
        <dbReference type="ARBA" id="ARBA00022737"/>
    </source>
</evidence>
<dbReference type="InterPro" id="IPR046956">
    <property type="entry name" value="RLP23-like"/>
</dbReference>
<dbReference type="Gene3D" id="3.80.10.10">
    <property type="entry name" value="Ribonuclease Inhibitor"/>
    <property type="match status" value="2"/>
</dbReference>
<evidence type="ECO:0000256" key="6">
    <source>
        <dbReference type="ARBA" id="ARBA00022729"/>
    </source>
</evidence>